<evidence type="ECO:0000313" key="10">
    <source>
        <dbReference type="Proteomes" id="UP000199657"/>
    </source>
</evidence>
<evidence type="ECO:0000256" key="1">
    <source>
        <dbReference type="ARBA" id="ARBA00010875"/>
    </source>
</evidence>
<dbReference type="Pfam" id="PF02130">
    <property type="entry name" value="YbeY"/>
    <property type="match status" value="1"/>
</dbReference>
<evidence type="ECO:0000256" key="2">
    <source>
        <dbReference type="ARBA" id="ARBA00022517"/>
    </source>
</evidence>
<keyword evidence="7 8" id="KW-0862">Zinc</keyword>
<dbReference type="PANTHER" id="PTHR46986">
    <property type="entry name" value="ENDORIBONUCLEASE YBEY, CHLOROPLASTIC"/>
    <property type="match status" value="1"/>
</dbReference>
<dbReference type="RefSeq" id="WP_091645355.1">
    <property type="nucleotide sequence ID" value="NZ_FOEG01000008.1"/>
</dbReference>
<comment type="similarity">
    <text evidence="1 8">Belongs to the endoribonuclease YbeY family.</text>
</comment>
<comment type="cofactor">
    <cofactor evidence="8">
        <name>Zn(2+)</name>
        <dbReference type="ChEBI" id="CHEBI:29105"/>
    </cofactor>
    <text evidence="8">Binds 1 zinc ion.</text>
</comment>
<evidence type="ECO:0000256" key="4">
    <source>
        <dbReference type="ARBA" id="ARBA00022723"/>
    </source>
</evidence>
<dbReference type="EMBL" id="FOEG01000008">
    <property type="protein sequence ID" value="SEP07270.1"/>
    <property type="molecule type" value="Genomic_DNA"/>
</dbReference>
<dbReference type="GO" id="GO:0008270">
    <property type="term" value="F:zinc ion binding"/>
    <property type="evidence" value="ECO:0007669"/>
    <property type="project" value="UniProtKB-UniRule"/>
</dbReference>
<evidence type="ECO:0000256" key="8">
    <source>
        <dbReference type="HAMAP-Rule" id="MF_00009"/>
    </source>
</evidence>
<keyword evidence="8" id="KW-0698">rRNA processing</keyword>
<feature type="binding site" evidence="8">
    <location>
        <position position="116"/>
    </location>
    <ligand>
        <name>Zn(2+)</name>
        <dbReference type="ChEBI" id="CHEBI:29105"/>
        <note>catalytic</note>
    </ligand>
</feature>
<feature type="binding site" evidence="8">
    <location>
        <position position="112"/>
    </location>
    <ligand>
        <name>Zn(2+)</name>
        <dbReference type="ChEBI" id="CHEBI:29105"/>
        <note>catalytic</note>
    </ligand>
</feature>
<evidence type="ECO:0000256" key="3">
    <source>
        <dbReference type="ARBA" id="ARBA00022722"/>
    </source>
</evidence>
<dbReference type="InterPro" id="IPR002036">
    <property type="entry name" value="YbeY"/>
</dbReference>
<organism evidence="9 10">
    <name type="scientific">Aquisalimonas asiatica</name>
    <dbReference type="NCBI Taxonomy" id="406100"/>
    <lineage>
        <taxon>Bacteria</taxon>
        <taxon>Pseudomonadati</taxon>
        <taxon>Pseudomonadota</taxon>
        <taxon>Gammaproteobacteria</taxon>
        <taxon>Chromatiales</taxon>
        <taxon>Ectothiorhodospiraceae</taxon>
        <taxon>Aquisalimonas</taxon>
    </lineage>
</organism>
<evidence type="ECO:0000313" key="9">
    <source>
        <dbReference type="EMBL" id="SEP07270.1"/>
    </source>
</evidence>
<keyword evidence="5 8" id="KW-0255">Endonuclease</keyword>
<comment type="function">
    <text evidence="8">Single strand-specific metallo-endoribonuclease involved in late-stage 70S ribosome quality control and in maturation of the 3' terminus of the 16S rRNA.</text>
</comment>
<dbReference type="GO" id="GO:0004222">
    <property type="term" value="F:metalloendopeptidase activity"/>
    <property type="evidence" value="ECO:0007669"/>
    <property type="project" value="InterPro"/>
</dbReference>
<reference evidence="9 10" key="1">
    <citation type="submission" date="2016-10" db="EMBL/GenBank/DDBJ databases">
        <authorList>
            <person name="de Groot N.N."/>
        </authorList>
    </citation>
    <scope>NUCLEOTIDE SEQUENCE [LARGE SCALE GENOMIC DNA]</scope>
    <source>
        <strain evidence="9 10">CGMCC 1.6291</strain>
    </source>
</reference>
<keyword evidence="3 8" id="KW-0540">Nuclease</keyword>
<name>A0A1H8UVM3_9GAMM</name>
<dbReference type="GO" id="GO:0006364">
    <property type="term" value="P:rRNA processing"/>
    <property type="evidence" value="ECO:0007669"/>
    <property type="project" value="UniProtKB-UniRule"/>
</dbReference>
<evidence type="ECO:0000256" key="6">
    <source>
        <dbReference type="ARBA" id="ARBA00022801"/>
    </source>
</evidence>
<evidence type="ECO:0000256" key="7">
    <source>
        <dbReference type="ARBA" id="ARBA00022833"/>
    </source>
</evidence>
<dbReference type="GO" id="GO:0004521">
    <property type="term" value="F:RNA endonuclease activity"/>
    <property type="evidence" value="ECO:0007669"/>
    <property type="project" value="UniProtKB-UniRule"/>
</dbReference>
<sequence length="155" mass="16888">MIDVAYQVACDGPSLPDESAVTRWVEAALAGRRDAAEVVVRVAGEEEARALNRDYRGRDYATNVLSFPFEAPPGFDDLPELGDLVICAEVVAREAAEQDKPVQNHWAHLVIHGTLHLLGYDHIEEAEAAVMEGLERDILAALGIPDPYRGEAADL</sequence>
<dbReference type="STRING" id="406100.SAMN04488052_10893"/>
<dbReference type="PROSITE" id="PS01306">
    <property type="entry name" value="UPF0054"/>
    <property type="match status" value="1"/>
</dbReference>
<comment type="subcellular location">
    <subcellularLocation>
        <location evidence="8">Cytoplasm</location>
    </subcellularLocation>
</comment>
<dbReference type="Proteomes" id="UP000199657">
    <property type="component" value="Unassembled WGS sequence"/>
</dbReference>
<proteinExistence type="inferred from homology"/>
<dbReference type="GO" id="GO:0005737">
    <property type="term" value="C:cytoplasm"/>
    <property type="evidence" value="ECO:0007669"/>
    <property type="project" value="UniProtKB-SubCell"/>
</dbReference>
<dbReference type="InterPro" id="IPR020549">
    <property type="entry name" value="YbeY_CS"/>
</dbReference>
<accession>A0A1H8UVM3</accession>
<feature type="binding site" evidence="8">
    <location>
        <position position="122"/>
    </location>
    <ligand>
        <name>Zn(2+)</name>
        <dbReference type="ChEBI" id="CHEBI:29105"/>
        <note>catalytic</note>
    </ligand>
</feature>
<dbReference type="PANTHER" id="PTHR46986:SF1">
    <property type="entry name" value="ENDORIBONUCLEASE YBEY, CHLOROPLASTIC"/>
    <property type="match status" value="1"/>
</dbReference>
<protein>
    <recommendedName>
        <fullName evidence="8">Endoribonuclease YbeY</fullName>
        <ecNumber evidence="8">3.1.-.-</ecNumber>
    </recommendedName>
</protein>
<dbReference type="OrthoDB" id="9807740at2"/>
<keyword evidence="2 8" id="KW-0690">Ribosome biogenesis</keyword>
<dbReference type="Gene3D" id="3.40.390.30">
    <property type="entry name" value="Metalloproteases ('zincins'), catalytic domain"/>
    <property type="match status" value="1"/>
</dbReference>
<gene>
    <name evidence="8" type="primary">ybeY</name>
    <name evidence="9" type="ORF">SAMN04488052_10893</name>
</gene>
<dbReference type="SUPFAM" id="SSF55486">
    <property type="entry name" value="Metalloproteases ('zincins'), catalytic domain"/>
    <property type="match status" value="1"/>
</dbReference>
<dbReference type="HAMAP" id="MF_00009">
    <property type="entry name" value="Endoribonucl_YbeY"/>
    <property type="match status" value="1"/>
</dbReference>
<dbReference type="EC" id="3.1.-.-" evidence="8"/>
<evidence type="ECO:0000256" key="5">
    <source>
        <dbReference type="ARBA" id="ARBA00022759"/>
    </source>
</evidence>
<keyword evidence="4 8" id="KW-0479">Metal-binding</keyword>
<keyword evidence="8" id="KW-0963">Cytoplasm</keyword>
<dbReference type="InterPro" id="IPR023091">
    <property type="entry name" value="MetalPrtase_cat_dom_sf_prd"/>
</dbReference>
<dbReference type="AlphaFoldDB" id="A0A1H8UVM3"/>
<keyword evidence="6 8" id="KW-0378">Hydrolase</keyword>
<dbReference type="NCBIfam" id="TIGR00043">
    <property type="entry name" value="rRNA maturation RNase YbeY"/>
    <property type="match status" value="1"/>
</dbReference>
<keyword evidence="10" id="KW-1185">Reference proteome</keyword>